<dbReference type="EMBL" id="CP003005">
    <property type="protein sequence ID" value="AEO58472.1"/>
    <property type="molecule type" value="Genomic_DNA"/>
</dbReference>
<dbReference type="AlphaFoldDB" id="G2QFV4"/>
<dbReference type="STRING" id="573729.G2QFV4"/>
<evidence type="ECO:0000313" key="1">
    <source>
        <dbReference type="EMBL" id="AEO58472.1"/>
    </source>
</evidence>
<keyword evidence="2" id="KW-1185">Reference proteome</keyword>
<proteinExistence type="predicted"/>
<dbReference type="HOGENOM" id="CLU_973591_0_0_1"/>
<accession>G2QFV4</accession>
<dbReference type="RefSeq" id="XP_003663717.1">
    <property type="nucleotide sequence ID" value="XM_003663669.1"/>
</dbReference>
<dbReference type="OMA" id="TIDMDHT"/>
<dbReference type="VEuPathDB" id="FungiDB:MYCTH_2036724"/>
<name>G2QFV4_THET4</name>
<reference evidence="1 2" key="1">
    <citation type="journal article" date="2011" name="Nat. Biotechnol.">
        <title>Comparative genomic analysis of the thermophilic biomass-degrading fungi Myceliophthora thermophila and Thielavia terrestris.</title>
        <authorList>
            <person name="Berka R.M."/>
            <person name="Grigoriev I.V."/>
            <person name="Otillar R."/>
            <person name="Salamov A."/>
            <person name="Grimwood J."/>
            <person name="Reid I."/>
            <person name="Ishmael N."/>
            <person name="John T."/>
            <person name="Darmond C."/>
            <person name="Moisan M.-C."/>
            <person name="Henrissat B."/>
            <person name="Coutinho P.M."/>
            <person name="Lombard V."/>
            <person name="Natvig D.O."/>
            <person name="Lindquist E."/>
            <person name="Schmutz J."/>
            <person name="Lucas S."/>
            <person name="Harris P."/>
            <person name="Powlowski J."/>
            <person name="Bellemare A."/>
            <person name="Taylor D."/>
            <person name="Butler G."/>
            <person name="de Vries R.P."/>
            <person name="Allijn I.E."/>
            <person name="van den Brink J."/>
            <person name="Ushinsky S."/>
            <person name="Storms R."/>
            <person name="Powell A.J."/>
            <person name="Paulsen I.T."/>
            <person name="Elbourne L.D.H."/>
            <person name="Baker S.E."/>
            <person name="Magnuson J."/>
            <person name="LaBoissiere S."/>
            <person name="Clutterbuck A.J."/>
            <person name="Martinez D."/>
            <person name="Wogulis M."/>
            <person name="de Leon A.L."/>
            <person name="Rey M.W."/>
            <person name="Tsang A."/>
        </authorList>
    </citation>
    <scope>NUCLEOTIDE SEQUENCE [LARGE SCALE GENOMIC DNA]</scope>
    <source>
        <strain evidence="2">ATCC 42464 / BCRC 31852 / DSM 1799</strain>
    </source>
</reference>
<protein>
    <submittedName>
        <fullName evidence="1">Uncharacterized protein</fullName>
    </submittedName>
</protein>
<organism evidence="1 2">
    <name type="scientific">Thermothelomyces thermophilus (strain ATCC 42464 / BCRC 31852 / DSM 1799)</name>
    <name type="common">Sporotrichum thermophile</name>
    <dbReference type="NCBI Taxonomy" id="573729"/>
    <lineage>
        <taxon>Eukaryota</taxon>
        <taxon>Fungi</taxon>
        <taxon>Dikarya</taxon>
        <taxon>Ascomycota</taxon>
        <taxon>Pezizomycotina</taxon>
        <taxon>Sordariomycetes</taxon>
        <taxon>Sordariomycetidae</taxon>
        <taxon>Sordariales</taxon>
        <taxon>Chaetomiaceae</taxon>
        <taxon>Thermothelomyces</taxon>
    </lineage>
</organism>
<feature type="non-terminal residue" evidence="1">
    <location>
        <position position="295"/>
    </location>
</feature>
<dbReference type="OrthoDB" id="3431997at2759"/>
<sequence length="295" mass="32021">SPLSEPGPHGYPKRFAVRMAGLRGFKIYGADRRRPCHYVELHARQQVLRGSGRRRDKSRALVTVQENWPSWSLFPLDDEPATFTVTIHHHHLIPDPHHDGGDDDGGLVRADETTIDVDHVRCRPVTFRFQLAVPTTPADATGSGSGGGSTSRTTLETFEWRRAPPACWETRGIRKKTLPAMATGDERPPEEKFVCSPSGSVLVRLGGGGGGGGGGQRCAPGGRDRPMGFTRAGEEILASYARARGCGGVRCYFQFWGSAAAGTLGEAFTHVAVMTGLAVYQDEEDETAGRRGRRK</sequence>
<dbReference type="Proteomes" id="UP000007322">
    <property type="component" value="Chromosome 4"/>
</dbReference>
<dbReference type="InParanoid" id="G2QFV4"/>
<dbReference type="eggNOG" id="ENOG502RX2A">
    <property type="taxonomic scope" value="Eukaryota"/>
</dbReference>
<evidence type="ECO:0000313" key="2">
    <source>
        <dbReference type="Proteomes" id="UP000007322"/>
    </source>
</evidence>
<dbReference type="KEGG" id="mtm:MYCTH_2036724"/>
<feature type="non-terminal residue" evidence="1">
    <location>
        <position position="1"/>
    </location>
</feature>
<dbReference type="GeneID" id="11510007"/>
<gene>
    <name evidence="1" type="ORF">MYCTH_2036724</name>
</gene>